<organism evidence="1 2">
    <name type="scientific">Coprinellus micaceus</name>
    <name type="common">Glistening ink-cap mushroom</name>
    <name type="synonym">Coprinus micaceus</name>
    <dbReference type="NCBI Taxonomy" id="71717"/>
    <lineage>
        <taxon>Eukaryota</taxon>
        <taxon>Fungi</taxon>
        <taxon>Dikarya</taxon>
        <taxon>Basidiomycota</taxon>
        <taxon>Agaricomycotina</taxon>
        <taxon>Agaricomycetes</taxon>
        <taxon>Agaricomycetidae</taxon>
        <taxon>Agaricales</taxon>
        <taxon>Agaricineae</taxon>
        <taxon>Psathyrellaceae</taxon>
        <taxon>Coprinellus</taxon>
    </lineage>
</organism>
<gene>
    <name evidence="1" type="ORF">FA13DRAFT_351933</name>
</gene>
<proteinExistence type="predicted"/>
<keyword evidence="2" id="KW-1185">Reference proteome</keyword>
<evidence type="ECO:0000313" key="2">
    <source>
        <dbReference type="Proteomes" id="UP000298030"/>
    </source>
</evidence>
<dbReference type="EMBL" id="QPFP01000019">
    <property type="protein sequence ID" value="TEB31213.1"/>
    <property type="molecule type" value="Genomic_DNA"/>
</dbReference>
<comment type="caution">
    <text evidence="1">The sequence shown here is derived from an EMBL/GenBank/DDBJ whole genome shotgun (WGS) entry which is preliminary data.</text>
</comment>
<dbReference type="Proteomes" id="UP000298030">
    <property type="component" value="Unassembled WGS sequence"/>
</dbReference>
<dbReference type="AlphaFoldDB" id="A0A4Y7TAL9"/>
<evidence type="ECO:0000313" key="1">
    <source>
        <dbReference type="EMBL" id="TEB31213.1"/>
    </source>
</evidence>
<sequence length="168" mass="18733">MSPRFHLPQIFKMFSTPPQRPRAPSTRTPIKLTLSVPLPRTSSTIRPAALRTRPLCATFALSVAYGCYSTFVNVLLPSRPRAEPSSTQVRRSEWEFYLTCKASGPAYSIAFSYDSSPEETPSLDRGESLIAPSEHCEQKLSKATHTYIAPILQNQEHRSPIYSPAPPI</sequence>
<protein>
    <submittedName>
        <fullName evidence="1">Uncharacterized protein</fullName>
    </submittedName>
</protein>
<name>A0A4Y7TAL9_COPMI</name>
<accession>A0A4Y7TAL9</accession>
<reference evidence="1 2" key="1">
    <citation type="journal article" date="2019" name="Nat. Ecol. Evol.">
        <title>Megaphylogeny resolves global patterns of mushroom evolution.</title>
        <authorList>
            <person name="Varga T."/>
            <person name="Krizsan K."/>
            <person name="Foldi C."/>
            <person name="Dima B."/>
            <person name="Sanchez-Garcia M."/>
            <person name="Sanchez-Ramirez S."/>
            <person name="Szollosi G.J."/>
            <person name="Szarkandi J.G."/>
            <person name="Papp V."/>
            <person name="Albert L."/>
            <person name="Andreopoulos W."/>
            <person name="Angelini C."/>
            <person name="Antonin V."/>
            <person name="Barry K.W."/>
            <person name="Bougher N.L."/>
            <person name="Buchanan P."/>
            <person name="Buyck B."/>
            <person name="Bense V."/>
            <person name="Catcheside P."/>
            <person name="Chovatia M."/>
            <person name="Cooper J."/>
            <person name="Damon W."/>
            <person name="Desjardin D."/>
            <person name="Finy P."/>
            <person name="Geml J."/>
            <person name="Haridas S."/>
            <person name="Hughes K."/>
            <person name="Justo A."/>
            <person name="Karasinski D."/>
            <person name="Kautmanova I."/>
            <person name="Kiss B."/>
            <person name="Kocsube S."/>
            <person name="Kotiranta H."/>
            <person name="LaButti K.M."/>
            <person name="Lechner B.E."/>
            <person name="Liimatainen K."/>
            <person name="Lipzen A."/>
            <person name="Lukacs Z."/>
            <person name="Mihaltcheva S."/>
            <person name="Morgado L.N."/>
            <person name="Niskanen T."/>
            <person name="Noordeloos M.E."/>
            <person name="Ohm R.A."/>
            <person name="Ortiz-Santana B."/>
            <person name="Ovrebo C."/>
            <person name="Racz N."/>
            <person name="Riley R."/>
            <person name="Savchenko A."/>
            <person name="Shiryaev A."/>
            <person name="Soop K."/>
            <person name="Spirin V."/>
            <person name="Szebenyi C."/>
            <person name="Tomsovsky M."/>
            <person name="Tulloss R.E."/>
            <person name="Uehling J."/>
            <person name="Grigoriev I.V."/>
            <person name="Vagvolgyi C."/>
            <person name="Papp T."/>
            <person name="Martin F.M."/>
            <person name="Miettinen O."/>
            <person name="Hibbett D.S."/>
            <person name="Nagy L.G."/>
        </authorList>
    </citation>
    <scope>NUCLEOTIDE SEQUENCE [LARGE SCALE GENOMIC DNA]</scope>
    <source>
        <strain evidence="1 2">FP101781</strain>
    </source>
</reference>